<dbReference type="InterPro" id="IPR052192">
    <property type="entry name" value="Insect_Ionotropic_Sensory_Rcpt"/>
</dbReference>
<dbReference type="PANTHER" id="PTHR42643">
    <property type="entry name" value="IONOTROPIC RECEPTOR 20A-RELATED"/>
    <property type="match status" value="1"/>
</dbReference>
<evidence type="ECO:0000256" key="8">
    <source>
        <dbReference type="ARBA" id="ARBA00023180"/>
    </source>
</evidence>
<name>A0A0K2UEG0_LEPSM</name>
<comment type="subcellular location">
    <subcellularLocation>
        <location evidence="1">Cell membrane</location>
        <topology evidence="1">Multi-pass membrane protein</topology>
    </subcellularLocation>
</comment>
<dbReference type="EMBL" id="HACA01019288">
    <property type="protein sequence ID" value="CDW36649.1"/>
    <property type="molecule type" value="Transcribed_RNA"/>
</dbReference>
<evidence type="ECO:0000256" key="6">
    <source>
        <dbReference type="ARBA" id="ARBA00023136"/>
    </source>
</evidence>
<evidence type="ECO:0000256" key="1">
    <source>
        <dbReference type="ARBA" id="ARBA00004651"/>
    </source>
</evidence>
<evidence type="ECO:0000256" key="7">
    <source>
        <dbReference type="ARBA" id="ARBA00023170"/>
    </source>
</evidence>
<keyword evidence="4 9" id="KW-0812">Transmembrane</keyword>
<evidence type="ECO:0000313" key="11">
    <source>
        <dbReference type="EMBL" id="CDW36648.1"/>
    </source>
</evidence>
<proteinExistence type="inferred from homology"/>
<reference evidence="11" key="1">
    <citation type="submission" date="2014-05" db="EMBL/GenBank/DDBJ databases">
        <authorList>
            <person name="Chronopoulou M."/>
        </authorList>
    </citation>
    <scope>NUCLEOTIDE SEQUENCE</scope>
    <source>
        <tissue evidence="11">Whole organism</tissue>
    </source>
</reference>
<dbReference type="EMBL" id="HACA01019287">
    <property type="protein sequence ID" value="CDW36648.1"/>
    <property type="molecule type" value="Transcribed_RNA"/>
</dbReference>
<dbReference type="SUPFAM" id="SSF53850">
    <property type="entry name" value="Periplasmic binding protein-like II"/>
    <property type="match status" value="1"/>
</dbReference>
<keyword evidence="5 9" id="KW-1133">Transmembrane helix</keyword>
<sequence>MIGMAQRQEVDICLGTIVRSYEREIVIDFSETIFFTTATFITRNPAPLPKWQAILSPFQPSLWIALVFGMLSFFVINYLFIKWTLIPMNEVTLTYSFLSMWASFINQGIPHPKLSSYRVLLASWFLFSLCVVSSYAGSLFSSLTLPRYEVAIDSLNQLLNSNLKIIVLKGKYHEQYFQNSNVKLYQRLYEQLYKGPSVCNTFKDCLFYVNDNTGYSFIFEKEFFCSKMPTIFPDSNHKIRISRRGFHSTDIATVFRKNNPIRHEYNKFILKIRQAGLVSLWRKKHQFKKRMKNRSVHKHSDDLLDENDEGKKILTMEHLQGVFFLYAFGIGFSILTYFYEKKKHRI</sequence>
<dbReference type="GO" id="GO:0005886">
    <property type="term" value="C:plasma membrane"/>
    <property type="evidence" value="ECO:0007669"/>
    <property type="project" value="UniProtKB-SubCell"/>
</dbReference>
<evidence type="ECO:0000256" key="5">
    <source>
        <dbReference type="ARBA" id="ARBA00022989"/>
    </source>
</evidence>
<dbReference type="OrthoDB" id="6349620at2759"/>
<keyword evidence="8" id="KW-0325">Glycoprotein</keyword>
<dbReference type="Pfam" id="PF00060">
    <property type="entry name" value="Lig_chan"/>
    <property type="match status" value="1"/>
</dbReference>
<feature type="domain" description="Ionotropic glutamate receptor C-terminal" evidence="10">
    <location>
        <begin position="81"/>
        <end position="330"/>
    </location>
</feature>
<protein>
    <recommendedName>
        <fullName evidence="10">Ionotropic glutamate receptor C-terminal domain-containing protein</fullName>
    </recommendedName>
</protein>
<feature type="transmembrane region" description="Helical" evidence="9">
    <location>
        <begin position="61"/>
        <end position="80"/>
    </location>
</feature>
<dbReference type="Gene3D" id="1.10.287.70">
    <property type="match status" value="1"/>
</dbReference>
<accession>A0A0K2UEG0</accession>
<feature type="transmembrane region" description="Helical" evidence="9">
    <location>
        <begin position="92"/>
        <end position="109"/>
    </location>
</feature>
<evidence type="ECO:0000259" key="10">
    <source>
        <dbReference type="Pfam" id="PF00060"/>
    </source>
</evidence>
<organism evidence="11">
    <name type="scientific">Lepeophtheirus salmonis</name>
    <name type="common">Salmon louse</name>
    <name type="synonym">Caligus salmonis</name>
    <dbReference type="NCBI Taxonomy" id="72036"/>
    <lineage>
        <taxon>Eukaryota</taxon>
        <taxon>Metazoa</taxon>
        <taxon>Ecdysozoa</taxon>
        <taxon>Arthropoda</taxon>
        <taxon>Crustacea</taxon>
        <taxon>Multicrustacea</taxon>
        <taxon>Hexanauplia</taxon>
        <taxon>Copepoda</taxon>
        <taxon>Siphonostomatoida</taxon>
        <taxon>Caligidae</taxon>
        <taxon>Lepeophtheirus</taxon>
    </lineage>
</organism>
<comment type="similarity">
    <text evidence="2">Belongs to the glutamate-gated ion channel (TC 1.A.10.1) family.</text>
</comment>
<dbReference type="AlphaFoldDB" id="A0A0K2UEG0"/>
<evidence type="ECO:0000256" key="2">
    <source>
        <dbReference type="ARBA" id="ARBA00008685"/>
    </source>
</evidence>
<dbReference type="GO" id="GO:0050906">
    <property type="term" value="P:detection of stimulus involved in sensory perception"/>
    <property type="evidence" value="ECO:0007669"/>
    <property type="project" value="UniProtKB-ARBA"/>
</dbReference>
<keyword evidence="6 9" id="KW-0472">Membrane</keyword>
<dbReference type="GO" id="GO:0015276">
    <property type="term" value="F:ligand-gated monoatomic ion channel activity"/>
    <property type="evidence" value="ECO:0007669"/>
    <property type="project" value="InterPro"/>
</dbReference>
<feature type="transmembrane region" description="Helical" evidence="9">
    <location>
        <begin position="121"/>
        <end position="140"/>
    </location>
</feature>
<dbReference type="Gene3D" id="3.40.190.10">
    <property type="entry name" value="Periplasmic binding protein-like II"/>
    <property type="match status" value="1"/>
</dbReference>
<dbReference type="PANTHER" id="PTHR42643:SF24">
    <property type="entry name" value="IONOTROPIC RECEPTOR 60A"/>
    <property type="match status" value="1"/>
</dbReference>
<keyword evidence="3" id="KW-1003">Cell membrane</keyword>
<dbReference type="InterPro" id="IPR001320">
    <property type="entry name" value="Iontro_rcpt_C"/>
</dbReference>
<feature type="transmembrane region" description="Helical" evidence="9">
    <location>
        <begin position="321"/>
        <end position="339"/>
    </location>
</feature>
<evidence type="ECO:0000256" key="9">
    <source>
        <dbReference type="SAM" id="Phobius"/>
    </source>
</evidence>
<keyword evidence="7" id="KW-0675">Receptor</keyword>
<evidence type="ECO:0000256" key="3">
    <source>
        <dbReference type="ARBA" id="ARBA00022475"/>
    </source>
</evidence>
<evidence type="ECO:0000256" key="4">
    <source>
        <dbReference type="ARBA" id="ARBA00022692"/>
    </source>
</evidence>